<evidence type="ECO:0000259" key="1">
    <source>
        <dbReference type="Pfam" id="PF01323"/>
    </source>
</evidence>
<dbReference type="RefSeq" id="WP_189176069.1">
    <property type="nucleotide sequence ID" value="NZ_BMNG01000013.1"/>
</dbReference>
<comment type="caution">
    <text evidence="2">The sequence shown here is derived from an EMBL/GenBank/DDBJ whole genome shotgun (WGS) entry which is preliminary data.</text>
</comment>
<evidence type="ECO:0000313" key="3">
    <source>
        <dbReference type="Proteomes" id="UP000656881"/>
    </source>
</evidence>
<dbReference type="Gene3D" id="3.40.30.10">
    <property type="entry name" value="Glutaredoxin"/>
    <property type="match status" value="1"/>
</dbReference>
<dbReference type="SUPFAM" id="SSF52833">
    <property type="entry name" value="Thioredoxin-like"/>
    <property type="match status" value="1"/>
</dbReference>
<reference evidence="3" key="1">
    <citation type="journal article" date="2019" name="Int. J. Syst. Evol. Microbiol.">
        <title>The Global Catalogue of Microorganisms (GCM) 10K type strain sequencing project: providing services to taxonomists for standard genome sequencing and annotation.</title>
        <authorList>
            <consortium name="The Broad Institute Genomics Platform"/>
            <consortium name="The Broad Institute Genome Sequencing Center for Infectious Disease"/>
            <person name="Wu L."/>
            <person name="Ma J."/>
        </authorList>
    </citation>
    <scope>NUCLEOTIDE SEQUENCE [LARGE SCALE GENOMIC DNA]</scope>
    <source>
        <strain evidence="3">CGMCC 4.7349</strain>
    </source>
</reference>
<feature type="domain" description="DSBA-like thioredoxin" evidence="1">
    <location>
        <begin position="39"/>
        <end position="128"/>
    </location>
</feature>
<keyword evidence="3" id="KW-1185">Reference proteome</keyword>
<name>A0ABQ2MI08_9ACTN</name>
<dbReference type="InterPro" id="IPR001853">
    <property type="entry name" value="DSBA-like_thioredoxin_dom"/>
</dbReference>
<dbReference type="Proteomes" id="UP000656881">
    <property type="component" value="Unassembled WGS sequence"/>
</dbReference>
<dbReference type="EMBL" id="BMNG01000013">
    <property type="protein sequence ID" value="GGO51996.1"/>
    <property type="molecule type" value="Genomic_DNA"/>
</dbReference>
<dbReference type="InterPro" id="IPR036249">
    <property type="entry name" value="Thioredoxin-like_sf"/>
</dbReference>
<sequence>MPELAELPVPRCYFSFRSPYSWLAHQELMIRHRAPALRGHDFIEGAFRARFVSGRDLCDRATVGDIGYELGLDPRELARASDVPALRSHAIAGLLQACDDGVFSVPFFVHGTRRCFGLDRLDAFVDLLTDQVSDRHQPAVSAGFRPSRPSRL</sequence>
<protein>
    <recommendedName>
        <fullName evidence="1">DSBA-like thioredoxin domain-containing protein</fullName>
    </recommendedName>
</protein>
<evidence type="ECO:0000313" key="2">
    <source>
        <dbReference type="EMBL" id="GGO51996.1"/>
    </source>
</evidence>
<dbReference type="Pfam" id="PF01323">
    <property type="entry name" value="DSBA"/>
    <property type="match status" value="1"/>
</dbReference>
<gene>
    <name evidence="2" type="ORF">GCM10012286_55980</name>
</gene>
<accession>A0ABQ2MI08</accession>
<organism evidence="2 3">
    <name type="scientific">Streptomyces lasiicapitis</name>
    <dbReference type="NCBI Taxonomy" id="1923961"/>
    <lineage>
        <taxon>Bacteria</taxon>
        <taxon>Bacillati</taxon>
        <taxon>Actinomycetota</taxon>
        <taxon>Actinomycetes</taxon>
        <taxon>Kitasatosporales</taxon>
        <taxon>Streptomycetaceae</taxon>
        <taxon>Streptomyces</taxon>
    </lineage>
</organism>
<proteinExistence type="predicted"/>